<dbReference type="InterPro" id="IPR029063">
    <property type="entry name" value="SAM-dependent_MTases_sf"/>
</dbReference>
<dbReference type="Gene3D" id="3.40.50.150">
    <property type="entry name" value="Vaccinia Virus protein VP39"/>
    <property type="match status" value="1"/>
</dbReference>
<dbReference type="EMBL" id="DS028102">
    <property type="protein sequence ID" value="KMP02296.1"/>
    <property type="molecule type" value="Genomic_DNA"/>
</dbReference>
<dbReference type="GO" id="GO:0008757">
    <property type="term" value="F:S-adenosylmethionine-dependent methyltransferase activity"/>
    <property type="evidence" value="ECO:0007669"/>
    <property type="project" value="InterPro"/>
</dbReference>
<keyword evidence="1" id="KW-1133">Transmembrane helix</keyword>
<proteinExistence type="predicted"/>
<protein>
    <submittedName>
        <fullName evidence="2">Uncharacterized protein</fullName>
    </submittedName>
</protein>
<dbReference type="Pfam" id="PF07942">
    <property type="entry name" value="CARME"/>
    <property type="match status" value="1"/>
</dbReference>
<dbReference type="SUPFAM" id="SSF53335">
    <property type="entry name" value="S-adenosyl-L-methionine-dependent methyltransferases"/>
    <property type="match status" value="1"/>
</dbReference>
<sequence>MLYINASPDLGACTFMAATKVPLGSRLNHFLVRSAALRYLLTSTMISTRYWFHIGAITATLLLALILPDRKSIFGFLAGEEIEISKIVVETVVSSAPPGTVDRHQEEKQFLLQRLRRPNGELSQYHPRRRLLAALHGFYRYATIAMNDLNTISTRYKSLPDNQKRLIELTVKYDEKIRQTERLIKKNDVIAQKIVDHALEFYGVEFSELQKFVHDVESSGQSAERVSVSQALKHYIRDWAPEGEHERISTFPHILNTLEKLYPKRDRANPVRVLLPGSGLGRFEVTANEWSMYMNVAYRYITSPGGSLANSSTIYPYIDWWSHQPTTAELHRPITFPVVPVDPHSVVLVEGDFTTAFKKPSDQGRFDAVVTLFFIDTARNIVTYIETIHQLLKPGGVWINLGPLLYGSSPVIQLSLDEIIDISEAVGFDLQDTDPQCGDISLPGRKVRQMEAPYGFNKDTLSKNAYWAQFWVATRR</sequence>
<dbReference type="SMART" id="SM01296">
    <property type="entry name" value="N2227"/>
    <property type="match status" value="1"/>
</dbReference>
<accession>A0A0J6Y0Y2</accession>
<organism evidence="2 3">
    <name type="scientific">Coccidioides immitis RMSCC 2394</name>
    <dbReference type="NCBI Taxonomy" id="404692"/>
    <lineage>
        <taxon>Eukaryota</taxon>
        <taxon>Fungi</taxon>
        <taxon>Dikarya</taxon>
        <taxon>Ascomycota</taxon>
        <taxon>Pezizomycotina</taxon>
        <taxon>Eurotiomycetes</taxon>
        <taxon>Eurotiomycetidae</taxon>
        <taxon>Onygenales</taxon>
        <taxon>Onygenaceae</taxon>
        <taxon>Coccidioides</taxon>
    </lineage>
</organism>
<dbReference type="AlphaFoldDB" id="A0A0J6Y0Y2"/>
<dbReference type="Proteomes" id="UP000054565">
    <property type="component" value="Unassembled WGS sequence"/>
</dbReference>
<dbReference type="OrthoDB" id="978at2759"/>
<keyword evidence="1" id="KW-0472">Membrane</keyword>
<name>A0A0J6Y0Y2_COCIT</name>
<feature type="transmembrane region" description="Helical" evidence="1">
    <location>
        <begin position="50"/>
        <end position="67"/>
    </location>
</feature>
<dbReference type="PANTHER" id="PTHR12303">
    <property type="entry name" value="CARNOSINE N-METHYLTRANSFERASE"/>
    <property type="match status" value="1"/>
</dbReference>
<evidence type="ECO:0000313" key="3">
    <source>
        <dbReference type="Proteomes" id="UP000054565"/>
    </source>
</evidence>
<reference evidence="3" key="1">
    <citation type="journal article" date="2010" name="Genome Res.">
        <title>Population genomic sequencing of Coccidioides fungi reveals recent hybridization and transposon control.</title>
        <authorList>
            <person name="Neafsey D.E."/>
            <person name="Barker B.M."/>
            <person name="Sharpton T.J."/>
            <person name="Stajich J.E."/>
            <person name="Park D.J."/>
            <person name="Whiston E."/>
            <person name="Hung C.-Y."/>
            <person name="McMahan C."/>
            <person name="White J."/>
            <person name="Sykes S."/>
            <person name="Heiman D."/>
            <person name="Young S."/>
            <person name="Zeng Q."/>
            <person name="Abouelleil A."/>
            <person name="Aftuck L."/>
            <person name="Bessette D."/>
            <person name="Brown A."/>
            <person name="FitzGerald M."/>
            <person name="Lui A."/>
            <person name="Macdonald J.P."/>
            <person name="Priest M."/>
            <person name="Orbach M.J."/>
            <person name="Galgiani J.N."/>
            <person name="Kirkland T.N."/>
            <person name="Cole G.T."/>
            <person name="Birren B.W."/>
            <person name="Henn M.R."/>
            <person name="Taylor J.W."/>
            <person name="Rounsley S.D."/>
        </authorList>
    </citation>
    <scope>NUCLEOTIDE SEQUENCE [LARGE SCALE GENOMIC DNA]</scope>
    <source>
        <strain evidence="3">RMSCC 2394</strain>
    </source>
</reference>
<keyword evidence="1" id="KW-0812">Transmembrane</keyword>
<dbReference type="PANTHER" id="PTHR12303:SF13">
    <property type="match status" value="1"/>
</dbReference>
<dbReference type="InterPro" id="IPR012901">
    <property type="entry name" value="CARME"/>
</dbReference>
<evidence type="ECO:0000256" key="1">
    <source>
        <dbReference type="SAM" id="Phobius"/>
    </source>
</evidence>
<evidence type="ECO:0000313" key="2">
    <source>
        <dbReference type="EMBL" id="KMP02296.1"/>
    </source>
</evidence>
<dbReference type="STRING" id="404692.A0A0J6Y0Y2"/>
<gene>
    <name evidence="2" type="ORF">CIRG_10119</name>
</gene>